<dbReference type="OrthoDB" id="9805986at2"/>
<dbReference type="PATRIC" id="fig|1187852.3.peg.6158"/>
<dbReference type="Pfam" id="PF13561">
    <property type="entry name" value="adh_short_C2"/>
    <property type="match status" value="1"/>
</dbReference>
<dbReference type="Proteomes" id="UP000036449">
    <property type="component" value="Unassembled WGS sequence"/>
</dbReference>
<dbReference type="AlphaFoldDB" id="A0A0J6T4D7"/>
<dbReference type="InterPro" id="IPR020904">
    <property type="entry name" value="Sc_DH/Rdtase_CS"/>
</dbReference>
<evidence type="ECO:0000313" key="3">
    <source>
        <dbReference type="Proteomes" id="UP000036449"/>
    </source>
</evidence>
<dbReference type="PANTHER" id="PTHR42760">
    <property type="entry name" value="SHORT-CHAIN DEHYDROGENASES/REDUCTASES FAMILY MEMBER"/>
    <property type="match status" value="1"/>
</dbReference>
<name>A0A0J6T4D7_9HYPH</name>
<protein>
    <recommendedName>
        <fullName evidence="4">Short-chain dehydrogenase</fullName>
    </recommendedName>
</protein>
<dbReference type="NCBIfam" id="NF005559">
    <property type="entry name" value="PRK07231.1"/>
    <property type="match status" value="1"/>
</dbReference>
<reference evidence="2 3" key="1">
    <citation type="submission" date="2015-03" db="EMBL/GenBank/DDBJ databases">
        <title>Genome sequencing of Methylobacterium tarhaniae DSM 25844.</title>
        <authorList>
            <person name="Chaudhry V."/>
            <person name="Patil P.B."/>
        </authorList>
    </citation>
    <scope>NUCLEOTIDE SEQUENCE [LARGE SCALE GENOMIC DNA]</scope>
    <source>
        <strain evidence="2 3">DSM 25844</strain>
    </source>
</reference>
<evidence type="ECO:0000313" key="2">
    <source>
        <dbReference type="EMBL" id="KMO42305.1"/>
    </source>
</evidence>
<accession>A0A0J6T4D7</accession>
<comment type="similarity">
    <text evidence="1">Belongs to the short-chain dehydrogenases/reductases (SDR) family.</text>
</comment>
<comment type="caution">
    <text evidence="2">The sequence shown here is derived from an EMBL/GenBank/DDBJ whole genome shotgun (WGS) entry which is preliminary data.</text>
</comment>
<dbReference type="Gene3D" id="3.40.50.720">
    <property type="entry name" value="NAD(P)-binding Rossmann-like Domain"/>
    <property type="match status" value="1"/>
</dbReference>
<gene>
    <name evidence="2" type="ORF">VQ03_11250</name>
</gene>
<evidence type="ECO:0008006" key="4">
    <source>
        <dbReference type="Google" id="ProtNLM"/>
    </source>
</evidence>
<dbReference type="PRINTS" id="PR00081">
    <property type="entry name" value="GDHRDH"/>
</dbReference>
<dbReference type="PRINTS" id="PR00080">
    <property type="entry name" value="SDRFAMILY"/>
</dbReference>
<dbReference type="GO" id="GO:0016616">
    <property type="term" value="F:oxidoreductase activity, acting on the CH-OH group of donors, NAD or NADP as acceptor"/>
    <property type="evidence" value="ECO:0007669"/>
    <property type="project" value="TreeGrafter"/>
</dbReference>
<dbReference type="FunFam" id="3.40.50.720:FF:000084">
    <property type="entry name" value="Short-chain dehydrogenase reductase"/>
    <property type="match status" value="1"/>
</dbReference>
<dbReference type="CDD" id="cd05233">
    <property type="entry name" value="SDR_c"/>
    <property type="match status" value="1"/>
</dbReference>
<dbReference type="InterPro" id="IPR036291">
    <property type="entry name" value="NAD(P)-bd_dom_sf"/>
</dbReference>
<keyword evidence="3" id="KW-1185">Reference proteome</keyword>
<sequence length="267" mass="27642">MQLKDKVALITGAGSGLGLATATAFAREGARVVVNDLREAAAEAAAQGLGEGHGAVGGDVSKEAEVAAMVEATLARCGRIDILVNNAGVPDSFVPTIEQPLSHWQRLIDVHLTGTYLVSKAVAPAMMRQGGGAILNLNSIAGVLGLPVRTAYSAAKAGIGMLTRVLGCEWGPHNIRVNAVAPGYILTPLTEGLIAAGRIDPARIRRRTPMGRLGAPEDIAEAMVFLASDRARFVTGITLPVDGGYCAFGAPSDAFALDDLDPRTDRP</sequence>
<dbReference type="PROSITE" id="PS00061">
    <property type="entry name" value="ADH_SHORT"/>
    <property type="match status" value="1"/>
</dbReference>
<dbReference type="InterPro" id="IPR002347">
    <property type="entry name" value="SDR_fam"/>
</dbReference>
<evidence type="ECO:0000256" key="1">
    <source>
        <dbReference type="ARBA" id="ARBA00006484"/>
    </source>
</evidence>
<dbReference type="EMBL" id="LABZ01000070">
    <property type="protein sequence ID" value="KMO42305.1"/>
    <property type="molecule type" value="Genomic_DNA"/>
</dbReference>
<proteinExistence type="inferred from homology"/>
<dbReference type="NCBIfam" id="NF009466">
    <property type="entry name" value="PRK12826.1-2"/>
    <property type="match status" value="1"/>
</dbReference>
<dbReference type="RefSeq" id="WP_048450955.1">
    <property type="nucleotide sequence ID" value="NZ_JBNNPJ010000079.1"/>
</dbReference>
<dbReference type="SUPFAM" id="SSF51735">
    <property type="entry name" value="NAD(P)-binding Rossmann-fold domains"/>
    <property type="match status" value="1"/>
</dbReference>
<organism evidence="2 3">
    <name type="scientific">Methylobacterium tarhaniae</name>
    <dbReference type="NCBI Taxonomy" id="1187852"/>
    <lineage>
        <taxon>Bacteria</taxon>
        <taxon>Pseudomonadati</taxon>
        <taxon>Pseudomonadota</taxon>
        <taxon>Alphaproteobacteria</taxon>
        <taxon>Hyphomicrobiales</taxon>
        <taxon>Methylobacteriaceae</taxon>
        <taxon>Methylobacterium</taxon>
    </lineage>
</organism>